<dbReference type="HOGENOM" id="CLU_153788_3_0_4"/>
<dbReference type="EMBL" id="CP002039">
    <property type="protein sequence ID" value="ADJ65570.1"/>
    <property type="molecule type" value="Genomic_DNA"/>
</dbReference>
<dbReference type="STRING" id="757424.Hsero_4100"/>
<keyword evidence="2" id="KW-1185">Reference proteome</keyword>
<proteinExistence type="predicted"/>
<dbReference type="SUPFAM" id="SSF47413">
    <property type="entry name" value="lambda repressor-like DNA-binding domains"/>
    <property type="match status" value="1"/>
</dbReference>
<dbReference type="KEGG" id="hse:Hsero_4100"/>
<dbReference type="Gene3D" id="1.10.260.40">
    <property type="entry name" value="lambda repressor-like DNA-binding domains"/>
    <property type="match status" value="1"/>
</dbReference>
<name>D8ITE0_HERSS</name>
<reference evidence="1 2" key="1">
    <citation type="submission" date="2010-04" db="EMBL/GenBank/DDBJ databases">
        <title>The genome of Herbaspirillum seropedicae SmR1, an endophytic, nitrogen-fixing, plant-growth promoting beta-Proteobacteria.</title>
        <authorList>
            <person name="Pedrosa F.O."/>
            <person name="Monteiro R.A."/>
            <person name="Wassem R."/>
            <person name="Cruz L.M."/>
            <person name="Ayub R.A."/>
            <person name="Colauto N.B."/>
            <person name="Fernandez M.A."/>
            <person name="Fungaro M.H.P."/>
            <person name="Grisard E.C."/>
            <person name="Hungria M."/>
            <person name="Madeira H.M.F."/>
            <person name="Nodari R.O."/>
            <person name="Osaku C.A."/>
            <person name="Petzl-Erler M.L."/>
            <person name="Terenzi H."/>
            <person name="Vieira L.G.E."/>
            <person name="Almeida M.I.M."/>
            <person name="Alves L.R."/>
            <person name="Arantes O.M.N."/>
            <person name="Balsanelli E."/>
            <person name="Barcellos F.G."/>
            <person name="Baura V.A."/>
            <person name="Binde D.R."/>
            <person name="Campo R.J."/>
            <person name="Chubatsu L.S."/>
            <person name="Chueire L.M.O."/>
            <person name="Ciferri R.R."/>
            <person name="Correa L.C."/>
            <person name="da Conceicao Silva J.L."/>
            <person name="Dabul A.N.G."/>
            <person name="Dambros B.P."/>
            <person name="Faoro H."/>
            <person name="Favetti A."/>
            <person name="Friedermann G."/>
            <person name="Furlaneto M.C."/>
            <person name="Gasques L.S."/>
            <person name="Gimenes C.C.T."/>
            <person name="Gioppo N.M.R."/>
            <person name="Glienke-Blanco C."/>
            <person name="Godoy L.P."/>
            <person name="Guerra M.P."/>
            <person name="Karp S."/>
            <person name="Kava-Cordeiro V."/>
            <person name="Margarido V.P."/>
            <person name="Mathioni S.M."/>
            <person name="Menck-Soares M.A."/>
            <person name="Murace N.K."/>
            <person name="Nicolas M.F."/>
            <person name="Oliveira C.E.C."/>
            <person name="Pagnan N.A.B."/>
            <person name="Pamphile J.A."/>
            <person name="Patussi E.V."/>
            <person name="Pereira L.F.P."/>
            <person name="Pereira-Ferrari L."/>
            <person name="Pinto F.G.S."/>
            <person name="Precoma C."/>
            <person name="Prioli A.J."/>
            <person name="Prioli S.M.A.P."/>
            <person name="Raittz R.T."/>
            <person name="Ramos H.J.O."/>
            <person name="Ribeiro E.M.S.F."/>
            <person name="Rigo L.U."/>
            <person name="Rocha C.L.M.S.C."/>
            <person name="Rocha S.N."/>
            <person name="Santos K."/>
            <person name="Satori D."/>
            <person name="Silva A.G."/>
            <person name="Simao R.C.G."/>
            <person name="Soares M.A.M."/>
            <person name="Souza E.M."/>
            <person name="Steffens M.B.R."/>
            <person name="Steindel M."/>
            <person name="Tadra-Sfeir M.Z."/>
            <person name="Takahashi E.K."/>
            <person name="Torres R.A."/>
            <person name="Valle J.S."/>
            <person name="Vernal J.I."/>
            <person name="Vilas-Boas L.A."/>
            <person name="Watanabe M.A.E."/>
            <person name="Weiss V.A."/>
            <person name="Yates M.A."/>
            <person name="Souza E.M."/>
        </authorList>
    </citation>
    <scope>NUCLEOTIDE SEQUENCE [LARGE SCALE GENOMIC DNA]</scope>
    <source>
        <strain evidence="1 2">SmR1</strain>
    </source>
</reference>
<sequence>MIADMKQNEAPLLTPARVREARELGEKLARLHKARRMRQADAALRAGMARSTAALTEKGDVRRTQSKILRFLEAIAPGLTLLSLLQEFDPSLAALRARELTQRIRPLSKAELGELDF</sequence>
<dbReference type="AlphaFoldDB" id="D8ITE0"/>
<accession>D8ITE0</accession>
<dbReference type="eggNOG" id="ENOG503383J">
    <property type="taxonomic scope" value="Bacteria"/>
</dbReference>
<dbReference type="InterPro" id="IPR010982">
    <property type="entry name" value="Lambda_DNA-bd_dom_sf"/>
</dbReference>
<evidence type="ECO:0000313" key="1">
    <source>
        <dbReference type="EMBL" id="ADJ65570.1"/>
    </source>
</evidence>
<gene>
    <name evidence="1" type="ordered locus">Hsero_4100</name>
</gene>
<protein>
    <recommendedName>
        <fullName evidence="3">HTH cro/C1-type domain-containing protein</fullName>
    </recommendedName>
</protein>
<evidence type="ECO:0000313" key="2">
    <source>
        <dbReference type="Proteomes" id="UP000000329"/>
    </source>
</evidence>
<organism evidence="1 2">
    <name type="scientific">Herbaspirillum seropedicae (strain SmR1)</name>
    <dbReference type="NCBI Taxonomy" id="757424"/>
    <lineage>
        <taxon>Bacteria</taxon>
        <taxon>Pseudomonadati</taxon>
        <taxon>Pseudomonadota</taxon>
        <taxon>Betaproteobacteria</taxon>
        <taxon>Burkholderiales</taxon>
        <taxon>Oxalobacteraceae</taxon>
        <taxon>Herbaspirillum</taxon>
    </lineage>
</organism>
<dbReference type="GO" id="GO:0003677">
    <property type="term" value="F:DNA binding"/>
    <property type="evidence" value="ECO:0007669"/>
    <property type="project" value="InterPro"/>
</dbReference>
<dbReference type="Proteomes" id="UP000000329">
    <property type="component" value="Chromosome"/>
</dbReference>
<evidence type="ECO:0008006" key="3">
    <source>
        <dbReference type="Google" id="ProtNLM"/>
    </source>
</evidence>